<sequence length="450" mass="51207">MCGDFGTFAIGFYIALALRKMTLPTGDDVTRHATLFFVTFILWILVNYINGLYDVGRITIRQHATRRLVQSASASLVIGVIFFYVLPSRDITPKTILLLTVICGYALSALWRFVALKMLETKRLTSRIVCVGYTSETQELIDILTKEPERGYTIVGIVDTDHTVSSLPKGVDVTNSLDETYSFVLKHQPSLIVVAPHIRGNQEAMRALYQLLFLPMHVVDLIAFYETVTGRIPPSVFSESWFLEHLKEKDHSMYEKWQVIVDCSVGVLLGVLFLVFLPLVAVVIKLTSPGPIFFKQQRVGKHGDVFTLYKFRSMYALSADGSAETGGYQFATKKDTRVTPVGRVLRRTRIDELPQVLNLFKRDMSVIGPRPERPEIVADLTKDMSYYPLRHIVRPGLTGWAVLHQHYADTHEKSLEKLQYDLYYIQHRSIILDLSILLRTLNIVFRLMGQ</sequence>
<evidence type="ECO:0000256" key="7">
    <source>
        <dbReference type="SAM" id="Phobius"/>
    </source>
</evidence>
<keyword evidence="6 7" id="KW-0472">Membrane</keyword>
<evidence type="ECO:0000313" key="10">
    <source>
        <dbReference type="Proteomes" id="UP000176282"/>
    </source>
</evidence>
<feature type="domain" description="Bacterial sugar transferase" evidence="8">
    <location>
        <begin position="260"/>
        <end position="445"/>
    </location>
</feature>
<feature type="transmembrane region" description="Helical" evidence="7">
    <location>
        <begin position="259"/>
        <end position="284"/>
    </location>
</feature>
<feature type="transmembrane region" description="Helical" evidence="7">
    <location>
        <begin position="33"/>
        <end position="56"/>
    </location>
</feature>
<dbReference type="Gene3D" id="3.40.50.720">
    <property type="entry name" value="NAD(P)-binding Rossmann-like Domain"/>
    <property type="match status" value="1"/>
</dbReference>
<evidence type="ECO:0000256" key="5">
    <source>
        <dbReference type="ARBA" id="ARBA00022989"/>
    </source>
</evidence>
<keyword evidence="3" id="KW-0808">Transferase</keyword>
<keyword evidence="4 7" id="KW-0812">Transmembrane</keyword>
<dbReference type="GO" id="GO:0016020">
    <property type="term" value="C:membrane"/>
    <property type="evidence" value="ECO:0007669"/>
    <property type="project" value="UniProtKB-SubCell"/>
</dbReference>
<evidence type="ECO:0000313" key="9">
    <source>
        <dbReference type="EMBL" id="OGH68458.1"/>
    </source>
</evidence>
<keyword evidence="5 7" id="KW-1133">Transmembrane helix</keyword>
<accession>A0A1F6MA58</accession>
<evidence type="ECO:0000256" key="6">
    <source>
        <dbReference type="ARBA" id="ARBA00023136"/>
    </source>
</evidence>
<name>A0A1F6MA58_9BACT</name>
<dbReference type="Pfam" id="PF02397">
    <property type="entry name" value="Bac_transf"/>
    <property type="match status" value="1"/>
</dbReference>
<dbReference type="STRING" id="1798680.A3J66_00560"/>
<feature type="transmembrane region" description="Helical" evidence="7">
    <location>
        <begin position="68"/>
        <end position="85"/>
    </location>
</feature>
<organism evidence="9 10">
    <name type="scientific">Candidatus Magasanikbacteria bacterium RIFCSPHIGHO2_02_FULL_47_14</name>
    <dbReference type="NCBI Taxonomy" id="1798680"/>
    <lineage>
        <taxon>Bacteria</taxon>
        <taxon>Candidatus Magasanikiibacteriota</taxon>
    </lineage>
</organism>
<evidence type="ECO:0000259" key="8">
    <source>
        <dbReference type="Pfam" id="PF02397"/>
    </source>
</evidence>
<protein>
    <recommendedName>
        <fullName evidence="8">Bacterial sugar transferase domain-containing protein</fullName>
    </recommendedName>
</protein>
<comment type="similarity">
    <text evidence="2">Belongs to the bacterial sugar transferase family.</text>
</comment>
<feature type="transmembrane region" description="Helical" evidence="7">
    <location>
        <begin position="91"/>
        <end position="114"/>
    </location>
</feature>
<evidence type="ECO:0000256" key="4">
    <source>
        <dbReference type="ARBA" id="ARBA00022692"/>
    </source>
</evidence>
<dbReference type="Pfam" id="PF13727">
    <property type="entry name" value="CoA_binding_3"/>
    <property type="match status" value="1"/>
</dbReference>
<proteinExistence type="inferred from homology"/>
<dbReference type="PANTHER" id="PTHR30576:SF0">
    <property type="entry name" value="UNDECAPRENYL-PHOSPHATE N-ACETYLGALACTOSAMINYL 1-PHOSPHATE TRANSFERASE-RELATED"/>
    <property type="match status" value="1"/>
</dbReference>
<comment type="caution">
    <text evidence="9">The sequence shown here is derived from an EMBL/GenBank/DDBJ whole genome shotgun (WGS) entry which is preliminary data.</text>
</comment>
<dbReference type="EMBL" id="MFQB01000016">
    <property type="protein sequence ID" value="OGH68458.1"/>
    <property type="molecule type" value="Genomic_DNA"/>
</dbReference>
<comment type="subcellular location">
    <subcellularLocation>
        <location evidence="1">Membrane</location>
        <topology evidence="1">Multi-pass membrane protein</topology>
    </subcellularLocation>
</comment>
<gene>
    <name evidence="9" type="ORF">A3J66_00560</name>
</gene>
<evidence type="ECO:0000256" key="1">
    <source>
        <dbReference type="ARBA" id="ARBA00004141"/>
    </source>
</evidence>
<dbReference type="InterPro" id="IPR003362">
    <property type="entry name" value="Bact_transf"/>
</dbReference>
<dbReference type="GO" id="GO:0016780">
    <property type="term" value="F:phosphotransferase activity, for other substituted phosphate groups"/>
    <property type="evidence" value="ECO:0007669"/>
    <property type="project" value="TreeGrafter"/>
</dbReference>
<dbReference type="AlphaFoldDB" id="A0A1F6MA58"/>
<dbReference type="NCBIfam" id="TIGR03025">
    <property type="entry name" value="EPS_sugtrans"/>
    <property type="match status" value="1"/>
</dbReference>
<evidence type="ECO:0000256" key="3">
    <source>
        <dbReference type="ARBA" id="ARBA00022679"/>
    </source>
</evidence>
<dbReference type="InterPro" id="IPR017475">
    <property type="entry name" value="EPS_sugar_tfrase"/>
</dbReference>
<dbReference type="PANTHER" id="PTHR30576">
    <property type="entry name" value="COLANIC BIOSYNTHESIS UDP-GLUCOSE LIPID CARRIER TRANSFERASE"/>
    <property type="match status" value="1"/>
</dbReference>
<reference evidence="9 10" key="1">
    <citation type="journal article" date="2016" name="Nat. Commun.">
        <title>Thousands of microbial genomes shed light on interconnected biogeochemical processes in an aquifer system.</title>
        <authorList>
            <person name="Anantharaman K."/>
            <person name="Brown C.T."/>
            <person name="Hug L.A."/>
            <person name="Sharon I."/>
            <person name="Castelle C.J."/>
            <person name="Probst A.J."/>
            <person name="Thomas B.C."/>
            <person name="Singh A."/>
            <person name="Wilkins M.J."/>
            <person name="Karaoz U."/>
            <person name="Brodie E.L."/>
            <person name="Williams K.H."/>
            <person name="Hubbard S.S."/>
            <person name="Banfield J.F."/>
        </authorList>
    </citation>
    <scope>NUCLEOTIDE SEQUENCE [LARGE SCALE GENOMIC DNA]</scope>
</reference>
<evidence type="ECO:0000256" key="2">
    <source>
        <dbReference type="ARBA" id="ARBA00006464"/>
    </source>
</evidence>
<dbReference type="Proteomes" id="UP000176282">
    <property type="component" value="Unassembled WGS sequence"/>
</dbReference>